<evidence type="ECO:0000313" key="3">
    <source>
        <dbReference type="Proteomes" id="UP001175211"/>
    </source>
</evidence>
<dbReference type="Proteomes" id="UP001175211">
    <property type="component" value="Unassembled WGS sequence"/>
</dbReference>
<sequence>EEVQARVEAMFRCSPCLWQIEVARSVLAGKDIITVAPTGAGKSLTYWIPLAFTDKGIVMVVLPLEILHNMPEVKDLH</sequence>
<dbReference type="InterPro" id="IPR027417">
    <property type="entry name" value="P-loop_NTPase"/>
</dbReference>
<dbReference type="InterPro" id="IPR011545">
    <property type="entry name" value="DEAD/DEAH_box_helicase_dom"/>
</dbReference>
<dbReference type="AlphaFoldDB" id="A0AA39TVL4"/>
<comment type="caution">
    <text evidence="2">The sequence shown here is derived from an EMBL/GenBank/DDBJ whole genome shotgun (WGS) entry which is preliminary data.</text>
</comment>
<dbReference type="SUPFAM" id="SSF52540">
    <property type="entry name" value="P-loop containing nucleoside triphosphate hydrolases"/>
    <property type="match status" value="1"/>
</dbReference>
<accession>A0AA39TVL4</accession>
<feature type="domain" description="DEAD/DEAH-box helicase" evidence="1">
    <location>
        <begin position="19"/>
        <end position="68"/>
    </location>
</feature>
<evidence type="ECO:0000313" key="2">
    <source>
        <dbReference type="EMBL" id="KAK0467758.1"/>
    </source>
</evidence>
<organism evidence="2 3">
    <name type="scientific">Armillaria tabescens</name>
    <name type="common">Ringless honey mushroom</name>
    <name type="synonym">Agaricus tabescens</name>
    <dbReference type="NCBI Taxonomy" id="1929756"/>
    <lineage>
        <taxon>Eukaryota</taxon>
        <taxon>Fungi</taxon>
        <taxon>Dikarya</taxon>
        <taxon>Basidiomycota</taxon>
        <taxon>Agaricomycotina</taxon>
        <taxon>Agaricomycetes</taxon>
        <taxon>Agaricomycetidae</taxon>
        <taxon>Agaricales</taxon>
        <taxon>Marasmiineae</taxon>
        <taxon>Physalacriaceae</taxon>
        <taxon>Desarmillaria</taxon>
    </lineage>
</organism>
<evidence type="ECO:0000259" key="1">
    <source>
        <dbReference type="Pfam" id="PF00270"/>
    </source>
</evidence>
<reference evidence="2" key="1">
    <citation type="submission" date="2023-06" db="EMBL/GenBank/DDBJ databases">
        <authorList>
            <consortium name="Lawrence Berkeley National Laboratory"/>
            <person name="Ahrendt S."/>
            <person name="Sahu N."/>
            <person name="Indic B."/>
            <person name="Wong-Bajracharya J."/>
            <person name="Merenyi Z."/>
            <person name="Ke H.-M."/>
            <person name="Monk M."/>
            <person name="Kocsube S."/>
            <person name="Drula E."/>
            <person name="Lipzen A."/>
            <person name="Balint B."/>
            <person name="Henrissat B."/>
            <person name="Andreopoulos B."/>
            <person name="Martin F.M."/>
            <person name="Harder C.B."/>
            <person name="Rigling D."/>
            <person name="Ford K.L."/>
            <person name="Foster G.D."/>
            <person name="Pangilinan J."/>
            <person name="Papanicolaou A."/>
            <person name="Barry K."/>
            <person name="LaButti K."/>
            <person name="Viragh M."/>
            <person name="Koriabine M."/>
            <person name="Yan M."/>
            <person name="Riley R."/>
            <person name="Champramary S."/>
            <person name="Plett K.L."/>
            <person name="Tsai I.J."/>
            <person name="Slot J."/>
            <person name="Sipos G."/>
            <person name="Plett J."/>
            <person name="Nagy L.G."/>
            <person name="Grigoriev I.V."/>
        </authorList>
    </citation>
    <scope>NUCLEOTIDE SEQUENCE</scope>
    <source>
        <strain evidence="2">CCBAS 213</strain>
    </source>
</reference>
<dbReference type="GO" id="GO:0003676">
    <property type="term" value="F:nucleic acid binding"/>
    <property type="evidence" value="ECO:0007669"/>
    <property type="project" value="InterPro"/>
</dbReference>
<proteinExistence type="predicted"/>
<dbReference type="Pfam" id="PF00270">
    <property type="entry name" value="DEAD"/>
    <property type="match status" value="1"/>
</dbReference>
<gene>
    <name evidence="2" type="ORF">EV420DRAFT_1240685</name>
</gene>
<name>A0AA39TVL4_ARMTA</name>
<feature type="non-terminal residue" evidence="2">
    <location>
        <position position="1"/>
    </location>
</feature>
<dbReference type="RefSeq" id="XP_060338033.1">
    <property type="nucleotide sequence ID" value="XM_060466631.1"/>
</dbReference>
<dbReference type="GeneID" id="85350179"/>
<feature type="non-terminal residue" evidence="2">
    <location>
        <position position="77"/>
    </location>
</feature>
<dbReference type="EMBL" id="JAUEPS010000002">
    <property type="protein sequence ID" value="KAK0467758.1"/>
    <property type="molecule type" value="Genomic_DNA"/>
</dbReference>
<dbReference type="Gene3D" id="3.40.50.300">
    <property type="entry name" value="P-loop containing nucleotide triphosphate hydrolases"/>
    <property type="match status" value="1"/>
</dbReference>
<keyword evidence="3" id="KW-1185">Reference proteome</keyword>
<protein>
    <recommendedName>
        <fullName evidence="1">DEAD/DEAH-box helicase domain-containing protein</fullName>
    </recommendedName>
</protein>
<dbReference type="GO" id="GO:0005524">
    <property type="term" value="F:ATP binding"/>
    <property type="evidence" value="ECO:0007669"/>
    <property type="project" value="InterPro"/>
</dbReference>